<dbReference type="EMBL" id="CP025491">
    <property type="protein sequence ID" value="AUH71290.1"/>
    <property type="molecule type" value="Genomic_DNA"/>
</dbReference>
<proteinExistence type="predicted"/>
<dbReference type="Proteomes" id="UP000234343">
    <property type="component" value="Chromosome"/>
</dbReference>
<reference evidence="1 2" key="1">
    <citation type="submission" date="2017-12" db="EMBL/GenBank/DDBJ databases">
        <title>Legionella sainthelensi LA01-117, whole genome sequence of a clinical isolate from New Zealand.</title>
        <authorList>
            <person name="Cree S.L."/>
            <person name="Slow S."/>
            <person name="Kennedy M.A."/>
            <person name="Murdoch D.R."/>
            <person name="Biggs P.J."/>
            <person name="Anderson T."/>
        </authorList>
    </citation>
    <scope>NUCLEOTIDE SEQUENCE [LARGE SCALE GENOMIC DNA]</scope>
    <source>
        <strain evidence="1 2">LA01-117</strain>
    </source>
</reference>
<protein>
    <submittedName>
        <fullName evidence="1">Uncharacterized protein</fullName>
    </submittedName>
</protein>
<keyword evidence="2" id="KW-1185">Reference proteome</keyword>
<gene>
    <name evidence="1" type="ORF">CAB17_03845</name>
</gene>
<sequence>MQNEYGNLVAAHSLDAGNTFQLIQNSSVNNVPVIVAPYPYQNIHDNNQMMGIAGMFAQSNIIKWGDYYYILIEQDLNILNANAPLPGVCIYRTNTLADPRSWLGFDGAQYSVPLVPVYPS</sequence>
<dbReference type="KEGG" id="lsh:CAB17_03845"/>
<dbReference type="AlphaFoldDB" id="A0A2H5FIB5"/>
<evidence type="ECO:0000313" key="2">
    <source>
        <dbReference type="Proteomes" id="UP000234343"/>
    </source>
</evidence>
<organism evidence="1 2">
    <name type="scientific">Legionella sainthelensi</name>
    <dbReference type="NCBI Taxonomy" id="28087"/>
    <lineage>
        <taxon>Bacteria</taxon>
        <taxon>Pseudomonadati</taxon>
        <taxon>Pseudomonadota</taxon>
        <taxon>Gammaproteobacteria</taxon>
        <taxon>Legionellales</taxon>
        <taxon>Legionellaceae</taxon>
        <taxon>Legionella</taxon>
    </lineage>
</organism>
<name>A0A2H5FIB5_9GAMM</name>
<evidence type="ECO:0000313" key="1">
    <source>
        <dbReference type="EMBL" id="AUH71290.1"/>
    </source>
</evidence>
<accession>A0A2H5FIB5</accession>